<gene>
    <name evidence="1" type="ORF">CEXT_277141</name>
</gene>
<dbReference type="Proteomes" id="UP001054945">
    <property type="component" value="Unassembled WGS sequence"/>
</dbReference>
<comment type="caution">
    <text evidence="1">The sequence shown here is derived from an EMBL/GenBank/DDBJ whole genome shotgun (WGS) entry which is preliminary data.</text>
</comment>
<dbReference type="EMBL" id="BPLR01002471">
    <property type="protein sequence ID" value="GIX74096.1"/>
    <property type="molecule type" value="Genomic_DNA"/>
</dbReference>
<reference evidence="1 2" key="1">
    <citation type="submission" date="2021-06" db="EMBL/GenBank/DDBJ databases">
        <title>Caerostris extrusa draft genome.</title>
        <authorList>
            <person name="Kono N."/>
            <person name="Arakawa K."/>
        </authorList>
    </citation>
    <scope>NUCLEOTIDE SEQUENCE [LARGE SCALE GENOMIC DNA]</scope>
</reference>
<sequence>MKTYSFMKSQKVSTICIIHHNCPRKRRALKLTPQCQVECSLLRGRAGVFVASGCRLPVDFRLEIQIASKTSRFDVNKPIYRGKD</sequence>
<organism evidence="1 2">
    <name type="scientific">Caerostris extrusa</name>
    <name type="common">Bark spider</name>
    <name type="synonym">Caerostris bankana</name>
    <dbReference type="NCBI Taxonomy" id="172846"/>
    <lineage>
        <taxon>Eukaryota</taxon>
        <taxon>Metazoa</taxon>
        <taxon>Ecdysozoa</taxon>
        <taxon>Arthropoda</taxon>
        <taxon>Chelicerata</taxon>
        <taxon>Arachnida</taxon>
        <taxon>Araneae</taxon>
        <taxon>Araneomorphae</taxon>
        <taxon>Entelegynae</taxon>
        <taxon>Araneoidea</taxon>
        <taxon>Araneidae</taxon>
        <taxon>Caerostris</taxon>
    </lineage>
</organism>
<accession>A0AAV4MRN9</accession>
<proteinExistence type="predicted"/>
<keyword evidence="2" id="KW-1185">Reference proteome</keyword>
<protein>
    <submittedName>
        <fullName evidence="1">Uncharacterized protein</fullName>
    </submittedName>
</protein>
<name>A0AAV4MRN9_CAEEX</name>
<evidence type="ECO:0000313" key="1">
    <source>
        <dbReference type="EMBL" id="GIX74096.1"/>
    </source>
</evidence>
<evidence type="ECO:0000313" key="2">
    <source>
        <dbReference type="Proteomes" id="UP001054945"/>
    </source>
</evidence>
<dbReference type="AlphaFoldDB" id="A0AAV4MRN9"/>